<reference evidence="1" key="1">
    <citation type="submission" date="2014-12" db="EMBL/GenBank/DDBJ databases">
        <title>Genome Sequence of Valsa Canker Pathogens Uncovers a Specific Adaption of Colonization on Woody Bark.</title>
        <authorList>
            <person name="Yin Z."/>
            <person name="Liu H."/>
            <person name="Gao X."/>
            <person name="Li Z."/>
            <person name="Song N."/>
            <person name="Ke X."/>
            <person name="Dai Q."/>
            <person name="Wu Y."/>
            <person name="Sun Y."/>
            <person name="Xu J.-R."/>
            <person name="Kang Z.K."/>
            <person name="Wang L."/>
            <person name="Huang L."/>
        </authorList>
    </citation>
    <scope>NUCLEOTIDE SEQUENCE [LARGE SCALE GENOMIC DNA]</scope>
    <source>
        <strain evidence="1">03-8</strain>
    </source>
</reference>
<organism evidence="1 2">
    <name type="scientific">Cytospora mali</name>
    <name type="common">Apple Valsa canker fungus</name>
    <name type="synonym">Valsa mali</name>
    <dbReference type="NCBI Taxonomy" id="578113"/>
    <lineage>
        <taxon>Eukaryota</taxon>
        <taxon>Fungi</taxon>
        <taxon>Dikarya</taxon>
        <taxon>Ascomycota</taxon>
        <taxon>Pezizomycotina</taxon>
        <taxon>Sordariomycetes</taxon>
        <taxon>Sordariomycetidae</taxon>
        <taxon>Diaporthales</taxon>
        <taxon>Cytosporaceae</taxon>
        <taxon>Cytospora</taxon>
    </lineage>
</organism>
<protein>
    <submittedName>
        <fullName evidence="1">Uncharacterized protein</fullName>
    </submittedName>
</protein>
<evidence type="ECO:0000313" key="2">
    <source>
        <dbReference type="Proteomes" id="UP000078559"/>
    </source>
</evidence>
<dbReference type="EMBL" id="CM003103">
    <property type="protein sequence ID" value="KUI70882.1"/>
    <property type="molecule type" value="Genomic_DNA"/>
</dbReference>
<gene>
    <name evidence="1" type="ORF">VM1G_11713</name>
</gene>
<proteinExistence type="predicted"/>
<dbReference type="AlphaFoldDB" id="A0A194W3N6"/>
<sequence>MQEACLGLSQIATGVVVIVVRQRRADEGLPGGPLAAIYGVLVMIGPIPAGKACTRFDVPESECRPYPVTERLLELLAATKMPGNGEAHDGETVVIGKPELDSGKYYPTERV</sequence>
<name>A0A194W3N6_CYTMA</name>
<accession>A0A194W3N6</accession>
<evidence type="ECO:0000313" key="1">
    <source>
        <dbReference type="EMBL" id="KUI70882.1"/>
    </source>
</evidence>
<dbReference type="Proteomes" id="UP000078559">
    <property type="component" value="Chromosome 6"/>
</dbReference>
<keyword evidence="2" id="KW-1185">Reference proteome</keyword>